<accession>A0A383D0D9</accession>
<evidence type="ECO:0000256" key="1">
    <source>
        <dbReference type="ARBA" id="ARBA00004651"/>
    </source>
</evidence>
<evidence type="ECO:0008006" key="8">
    <source>
        <dbReference type="Google" id="ProtNLM"/>
    </source>
</evidence>
<evidence type="ECO:0000256" key="2">
    <source>
        <dbReference type="ARBA" id="ARBA00022475"/>
    </source>
</evidence>
<dbReference type="GO" id="GO:0015920">
    <property type="term" value="P:lipopolysaccharide transport"/>
    <property type="evidence" value="ECO:0007669"/>
    <property type="project" value="TreeGrafter"/>
</dbReference>
<proteinExistence type="predicted"/>
<evidence type="ECO:0000256" key="5">
    <source>
        <dbReference type="ARBA" id="ARBA00023136"/>
    </source>
</evidence>
<keyword evidence="5 6" id="KW-0472">Membrane</keyword>
<dbReference type="PANTHER" id="PTHR33529:SF2">
    <property type="entry name" value="LIPOPOLYSACCHARIDE EXPORT SYSTEM PERMEASE PROTEIN LPTG"/>
    <property type="match status" value="1"/>
</dbReference>
<keyword evidence="2" id="KW-1003">Cell membrane</keyword>
<dbReference type="EMBL" id="UINC01213104">
    <property type="protein sequence ID" value="SVE37723.1"/>
    <property type="molecule type" value="Genomic_DNA"/>
</dbReference>
<feature type="non-terminal residue" evidence="7">
    <location>
        <position position="113"/>
    </location>
</feature>
<dbReference type="GO" id="GO:0043190">
    <property type="term" value="C:ATP-binding cassette (ABC) transporter complex"/>
    <property type="evidence" value="ECO:0007669"/>
    <property type="project" value="TreeGrafter"/>
</dbReference>
<reference evidence="7" key="1">
    <citation type="submission" date="2018-05" db="EMBL/GenBank/DDBJ databases">
        <authorList>
            <person name="Lanie J.A."/>
            <person name="Ng W.-L."/>
            <person name="Kazmierczak K.M."/>
            <person name="Andrzejewski T.M."/>
            <person name="Davidsen T.M."/>
            <person name="Wayne K.J."/>
            <person name="Tettelin H."/>
            <person name="Glass J.I."/>
            <person name="Rusch D."/>
            <person name="Podicherti R."/>
            <person name="Tsui H.-C.T."/>
            <person name="Winkler M.E."/>
        </authorList>
    </citation>
    <scope>NUCLEOTIDE SEQUENCE</scope>
</reference>
<organism evidence="7">
    <name type="scientific">marine metagenome</name>
    <dbReference type="NCBI Taxonomy" id="408172"/>
    <lineage>
        <taxon>unclassified sequences</taxon>
        <taxon>metagenomes</taxon>
        <taxon>ecological metagenomes</taxon>
    </lineage>
</organism>
<keyword evidence="3 6" id="KW-0812">Transmembrane</keyword>
<gene>
    <name evidence="7" type="ORF">METZ01_LOCUS490577</name>
</gene>
<comment type="subcellular location">
    <subcellularLocation>
        <location evidence="1">Cell membrane</location>
        <topology evidence="1">Multi-pass membrane protein</topology>
    </subcellularLocation>
</comment>
<feature type="transmembrane region" description="Helical" evidence="6">
    <location>
        <begin position="12"/>
        <end position="31"/>
    </location>
</feature>
<dbReference type="PANTHER" id="PTHR33529">
    <property type="entry name" value="SLR0882 PROTEIN-RELATED"/>
    <property type="match status" value="1"/>
</dbReference>
<feature type="transmembrane region" description="Helical" evidence="6">
    <location>
        <begin position="89"/>
        <end position="112"/>
    </location>
</feature>
<feature type="transmembrane region" description="Helical" evidence="6">
    <location>
        <begin position="66"/>
        <end position="82"/>
    </location>
</feature>
<dbReference type="InterPro" id="IPR005495">
    <property type="entry name" value="LptG/LptF_permease"/>
</dbReference>
<sequence>MSTILSLYICRNFLASFITVFAVFLGLIFLFDVIELLRRAAGQDNVGITLIFQMTLLKLPYLGQKASPFAVLFGAMIAFLRMTRNSELIVARASGVSAWQFLVPVLGVALVLG</sequence>
<dbReference type="Pfam" id="PF03739">
    <property type="entry name" value="LptF_LptG"/>
    <property type="match status" value="1"/>
</dbReference>
<evidence type="ECO:0000313" key="7">
    <source>
        <dbReference type="EMBL" id="SVE37723.1"/>
    </source>
</evidence>
<protein>
    <recommendedName>
        <fullName evidence="8">LPS export ABC transporter permease LptG</fullName>
    </recommendedName>
</protein>
<keyword evidence="4 6" id="KW-1133">Transmembrane helix</keyword>
<evidence type="ECO:0000256" key="6">
    <source>
        <dbReference type="SAM" id="Phobius"/>
    </source>
</evidence>
<dbReference type="AlphaFoldDB" id="A0A383D0D9"/>
<evidence type="ECO:0000256" key="4">
    <source>
        <dbReference type="ARBA" id="ARBA00022989"/>
    </source>
</evidence>
<name>A0A383D0D9_9ZZZZ</name>
<evidence type="ECO:0000256" key="3">
    <source>
        <dbReference type="ARBA" id="ARBA00022692"/>
    </source>
</evidence>